<evidence type="ECO:0000313" key="1">
    <source>
        <dbReference type="EMBL" id="AYV76177.1"/>
    </source>
</evidence>
<organism evidence="1">
    <name type="scientific">Terrestrivirus sp</name>
    <dbReference type="NCBI Taxonomy" id="2487775"/>
    <lineage>
        <taxon>Viruses</taxon>
        <taxon>Varidnaviria</taxon>
        <taxon>Bamfordvirae</taxon>
        <taxon>Nucleocytoviricota</taxon>
        <taxon>Megaviricetes</taxon>
        <taxon>Imitervirales</taxon>
        <taxon>Mimiviridae</taxon>
        <taxon>Klosneuvirinae</taxon>
    </lineage>
</organism>
<proteinExistence type="predicted"/>
<sequence length="78" mass="9559">MYYDNKLPPIEESIYEDYLEDENTEPNEQDQLDNLEIDLSQYEVSEEDNQFGQYIDLLNIFNIYYKNYFQKNYNGESF</sequence>
<name>A0A3G4ZMV4_9VIRU</name>
<gene>
    <name evidence="1" type="ORF">Terrestrivirus4_225</name>
</gene>
<dbReference type="EMBL" id="MK071982">
    <property type="protein sequence ID" value="AYV76177.1"/>
    <property type="molecule type" value="Genomic_DNA"/>
</dbReference>
<protein>
    <submittedName>
        <fullName evidence="1">Uncharacterized protein</fullName>
    </submittedName>
</protein>
<accession>A0A3G4ZMV4</accession>
<reference evidence="1" key="1">
    <citation type="submission" date="2018-10" db="EMBL/GenBank/DDBJ databases">
        <title>Hidden diversity of soil giant viruses.</title>
        <authorList>
            <person name="Schulz F."/>
            <person name="Alteio L."/>
            <person name="Goudeau D."/>
            <person name="Ryan E.M."/>
            <person name="Malmstrom R.R."/>
            <person name="Blanchard J."/>
            <person name="Woyke T."/>
        </authorList>
    </citation>
    <scope>NUCLEOTIDE SEQUENCE</scope>
    <source>
        <strain evidence="1">TEV1</strain>
    </source>
</reference>